<comment type="caution">
    <text evidence="2">The sequence shown here is derived from an EMBL/GenBank/DDBJ whole genome shotgun (WGS) entry which is preliminary data.</text>
</comment>
<dbReference type="Proteomes" id="UP000050700">
    <property type="component" value="Unassembled WGS sequence"/>
</dbReference>
<evidence type="ECO:0000313" key="3">
    <source>
        <dbReference type="Proteomes" id="UP000050700"/>
    </source>
</evidence>
<keyword evidence="1" id="KW-0812">Transmembrane</keyword>
<evidence type="ECO:0000256" key="1">
    <source>
        <dbReference type="SAM" id="Phobius"/>
    </source>
</evidence>
<organism evidence="2 3">
    <name type="scientific">Haemophilus influenzae</name>
    <dbReference type="NCBI Taxonomy" id="727"/>
    <lineage>
        <taxon>Bacteria</taxon>
        <taxon>Pseudomonadati</taxon>
        <taxon>Pseudomonadota</taxon>
        <taxon>Gammaproteobacteria</taxon>
        <taxon>Pasteurellales</taxon>
        <taxon>Pasteurellaceae</taxon>
        <taxon>Haemophilus</taxon>
    </lineage>
</organism>
<proteinExistence type="predicted"/>
<dbReference type="EMBL" id="JMQP01000002">
    <property type="protein sequence ID" value="KIS34905.1"/>
    <property type="molecule type" value="Genomic_DNA"/>
</dbReference>
<dbReference type="PATRIC" id="fig|727.582.peg.452"/>
<feature type="transmembrane region" description="Helical" evidence="1">
    <location>
        <begin position="21"/>
        <end position="37"/>
    </location>
</feature>
<dbReference type="AlphaFoldDB" id="A0A158SVL1"/>
<gene>
    <name evidence="2" type="ORF">NTHI1209_00508</name>
</gene>
<protein>
    <submittedName>
        <fullName evidence="2">Uncharacterized protein</fullName>
    </submittedName>
</protein>
<accession>A0A158SVL1</accession>
<sequence length="45" mass="4928">MHWKIGSVKCGHFLAKFKSKAAIFGGVLLIGIAISWLCEDGVFTF</sequence>
<keyword evidence="1" id="KW-1133">Transmembrane helix</keyword>
<name>A0A158SVL1_HAEIF</name>
<evidence type="ECO:0000313" key="2">
    <source>
        <dbReference type="EMBL" id="KIS34905.1"/>
    </source>
</evidence>
<keyword evidence="1" id="KW-0472">Membrane</keyword>
<reference evidence="2 3" key="1">
    <citation type="submission" date="2014-05" db="EMBL/GenBank/DDBJ databases">
        <title>Methylome analysis of the phasevarions of Haemophilus influenzae.</title>
        <authorList>
            <person name="Atack J.M."/>
            <person name="Fox K.L."/>
            <person name="Power P.M."/>
            <person name="Clark T."/>
            <person name="Jurcisek J."/>
            <person name="Korlach J."/>
            <person name="Bakaletz L.O."/>
            <person name="Jennings M.P."/>
        </authorList>
    </citation>
    <scope>NUCLEOTIDE SEQUENCE [LARGE SCALE GENOMIC DNA]</scope>
    <source>
        <strain evidence="2 3">1209</strain>
    </source>
</reference>